<feature type="compositionally biased region" description="Basic and acidic residues" evidence="3">
    <location>
        <begin position="49"/>
        <end position="64"/>
    </location>
</feature>
<dbReference type="GO" id="GO:0050982">
    <property type="term" value="P:detection of mechanical stimulus"/>
    <property type="evidence" value="ECO:0007669"/>
    <property type="project" value="TreeGrafter"/>
</dbReference>
<keyword evidence="4" id="KW-0812">Transmembrane</keyword>
<sequence length="428" mass="48892">MAMKNETNDAVIRVEDPGAVSSPRVDVQYGLSSPPQQPDEENSQPAEKGTAKDDDTIPDDGEKQKGKRTFSTIVQSFLFACSIGFLVTSLKVDVLKNHVIGGLKLWKWCALASVIFFGRQLMGLIIKAAISLIKRRFAFIKRKAYYSYFIYDSGRSIGVFLWLCSVSVTWYLLFHISEVKGSKSYLLLHGYQIRHYVSMSLATLSIGGLLWVVKTLLVNILSSSFKFGRFFDRVQQSIIDLYILEVFSAYIQETSSLSLVRKKSCIKKTKSVRRWVNKRLPKHGDQQVEEGPAINLLKKTNEENASAWTMEEFVEMIRCWDSFDDIKQLHDFADQEMIMESNSRTERAAELIYYRVQSGTDGKGIFKDDLIKKVKFQEKDVVHVIQRINGESGGEPITKSALKDWLASSYTHYQTYIYKEKSILQIII</sequence>
<feature type="region of interest" description="Disordered" evidence="3">
    <location>
        <begin position="1"/>
        <end position="64"/>
    </location>
</feature>
<feature type="transmembrane region" description="Helical" evidence="4">
    <location>
        <begin position="196"/>
        <end position="221"/>
    </location>
</feature>
<dbReference type="PANTHER" id="PTHR31618">
    <property type="entry name" value="MECHANOSENSITIVE ION CHANNEL PROTEIN 5"/>
    <property type="match status" value="1"/>
</dbReference>
<dbReference type="InterPro" id="IPR016688">
    <property type="entry name" value="MscS-like_plants/fungi"/>
</dbReference>
<organism evidence="5 6">
    <name type="scientific">Rubroshorea leprosula</name>
    <dbReference type="NCBI Taxonomy" id="152421"/>
    <lineage>
        <taxon>Eukaryota</taxon>
        <taxon>Viridiplantae</taxon>
        <taxon>Streptophyta</taxon>
        <taxon>Embryophyta</taxon>
        <taxon>Tracheophyta</taxon>
        <taxon>Spermatophyta</taxon>
        <taxon>Magnoliopsida</taxon>
        <taxon>eudicotyledons</taxon>
        <taxon>Gunneridae</taxon>
        <taxon>Pentapetalae</taxon>
        <taxon>rosids</taxon>
        <taxon>malvids</taxon>
        <taxon>Malvales</taxon>
        <taxon>Dipterocarpaceae</taxon>
        <taxon>Rubroshorea</taxon>
    </lineage>
</organism>
<evidence type="ECO:0000256" key="3">
    <source>
        <dbReference type="SAM" id="MobiDB-lite"/>
    </source>
</evidence>
<reference evidence="5 6" key="1">
    <citation type="journal article" date="2021" name="Commun. Biol.">
        <title>The genome of Shorea leprosula (Dipterocarpaceae) highlights the ecological relevance of drought in aseasonal tropical rainforests.</title>
        <authorList>
            <person name="Ng K.K.S."/>
            <person name="Kobayashi M.J."/>
            <person name="Fawcett J.A."/>
            <person name="Hatakeyama M."/>
            <person name="Paape T."/>
            <person name="Ng C.H."/>
            <person name="Ang C.C."/>
            <person name="Tnah L.H."/>
            <person name="Lee C.T."/>
            <person name="Nishiyama T."/>
            <person name="Sese J."/>
            <person name="O'Brien M.J."/>
            <person name="Copetti D."/>
            <person name="Mohd Noor M.I."/>
            <person name="Ong R.C."/>
            <person name="Putra M."/>
            <person name="Sireger I.Z."/>
            <person name="Indrioko S."/>
            <person name="Kosugi Y."/>
            <person name="Izuno A."/>
            <person name="Isagi Y."/>
            <person name="Lee S.L."/>
            <person name="Shimizu K.K."/>
        </authorList>
    </citation>
    <scope>NUCLEOTIDE SEQUENCE [LARGE SCALE GENOMIC DNA]</scope>
    <source>
        <strain evidence="5">214</strain>
    </source>
</reference>
<dbReference type="PANTHER" id="PTHR31618:SF7">
    <property type="entry name" value="MECHANOSENSITIVE ION CHANNEL PROTEIN"/>
    <property type="match status" value="1"/>
</dbReference>
<keyword evidence="4" id="KW-1133">Transmembrane helix</keyword>
<dbReference type="GO" id="GO:0006820">
    <property type="term" value="P:monoatomic anion transport"/>
    <property type="evidence" value="ECO:0007669"/>
    <property type="project" value="TreeGrafter"/>
</dbReference>
<gene>
    <name evidence="5" type="ORF">SLEP1_g24885</name>
</gene>
<evidence type="ECO:0000256" key="4">
    <source>
        <dbReference type="SAM" id="Phobius"/>
    </source>
</evidence>
<feature type="transmembrane region" description="Helical" evidence="4">
    <location>
        <begin position="70"/>
        <end position="90"/>
    </location>
</feature>
<protein>
    <submittedName>
        <fullName evidence="5">Uncharacterized protein</fullName>
    </submittedName>
</protein>
<feature type="transmembrane region" description="Helical" evidence="4">
    <location>
        <begin position="110"/>
        <end position="133"/>
    </location>
</feature>
<dbReference type="GO" id="GO:0008381">
    <property type="term" value="F:mechanosensitive monoatomic ion channel activity"/>
    <property type="evidence" value="ECO:0007669"/>
    <property type="project" value="TreeGrafter"/>
</dbReference>
<dbReference type="GO" id="GO:0005886">
    <property type="term" value="C:plasma membrane"/>
    <property type="evidence" value="ECO:0007669"/>
    <property type="project" value="TreeGrafter"/>
</dbReference>
<dbReference type="EMBL" id="BPVZ01000040">
    <property type="protein sequence ID" value="GKV13926.1"/>
    <property type="molecule type" value="Genomic_DNA"/>
</dbReference>
<accession>A0AAV5JME1</accession>
<name>A0AAV5JME1_9ROSI</name>
<proteinExistence type="inferred from homology"/>
<feature type="transmembrane region" description="Helical" evidence="4">
    <location>
        <begin position="154"/>
        <end position="176"/>
    </location>
</feature>
<keyword evidence="6" id="KW-1185">Reference proteome</keyword>
<comment type="similarity">
    <text evidence="2">Belongs to the MscS (TC 1.A.23) family.</text>
</comment>
<dbReference type="Proteomes" id="UP001054252">
    <property type="component" value="Unassembled WGS sequence"/>
</dbReference>
<evidence type="ECO:0000313" key="6">
    <source>
        <dbReference type="Proteomes" id="UP001054252"/>
    </source>
</evidence>
<comment type="subcellular location">
    <subcellularLocation>
        <location evidence="1">Membrane</location>
        <topology evidence="1">Multi-pass membrane protein</topology>
    </subcellularLocation>
</comment>
<evidence type="ECO:0000256" key="2">
    <source>
        <dbReference type="ARBA" id="ARBA00008017"/>
    </source>
</evidence>
<dbReference type="AlphaFoldDB" id="A0AAV5JME1"/>
<comment type="caution">
    <text evidence="5">The sequence shown here is derived from an EMBL/GenBank/DDBJ whole genome shotgun (WGS) entry which is preliminary data.</text>
</comment>
<keyword evidence="4" id="KW-0472">Membrane</keyword>
<evidence type="ECO:0000313" key="5">
    <source>
        <dbReference type="EMBL" id="GKV13926.1"/>
    </source>
</evidence>
<evidence type="ECO:0000256" key="1">
    <source>
        <dbReference type="ARBA" id="ARBA00004141"/>
    </source>
</evidence>